<protein>
    <submittedName>
        <fullName evidence="1">F-box domain-containing protein</fullName>
    </submittedName>
</protein>
<proteinExistence type="predicted"/>
<reference evidence="2" key="1">
    <citation type="journal article" date="2008" name="Nat. Genet.">
        <title>The Pristionchus pacificus genome provides a unique perspective on nematode lifestyle and parasitism.</title>
        <authorList>
            <person name="Dieterich C."/>
            <person name="Clifton S.W."/>
            <person name="Schuster L.N."/>
            <person name="Chinwalla A."/>
            <person name="Delehaunty K."/>
            <person name="Dinkelacker I."/>
            <person name="Fulton L."/>
            <person name="Fulton R."/>
            <person name="Godfrey J."/>
            <person name="Minx P."/>
            <person name="Mitreva M."/>
            <person name="Roeseler W."/>
            <person name="Tian H."/>
            <person name="Witte H."/>
            <person name="Yang S.P."/>
            <person name="Wilson R.K."/>
            <person name="Sommer R.J."/>
        </authorList>
    </citation>
    <scope>NUCLEOTIDE SEQUENCE [LARGE SCALE GENOMIC DNA]</scope>
    <source>
        <strain evidence="2">PS312</strain>
    </source>
</reference>
<name>A0A2A6CLE8_PRIPA</name>
<organism evidence="1 2">
    <name type="scientific">Pristionchus pacificus</name>
    <name type="common">Parasitic nematode worm</name>
    <dbReference type="NCBI Taxonomy" id="54126"/>
    <lineage>
        <taxon>Eukaryota</taxon>
        <taxon>Metazoa</taxon>
        <taxon>Ecdysozoa</taxon>
        <taxon>Nematoda</taxon>
        <taxon>Chromadorea</taxon>
        <taxon>Rhabditida</taxon>
        <taxon>Rhabditina</taxon>
        <taxon>Diplogasteromorpha</taxon>
        <taxon>Diplogasteroidea</taxon>
        <taxon>Neodiplogasteridae</taxon>
        <taxon>Pristionchus</taxon>
    </lineage>
</organism>
<dbReference type="Proteomes" id="UP000005239">
    <property type="component" value="Unassembled WGS sequence"/>
</dbReference>
<evidence type="ECO:0000313" key="1">
    <source>
        <dbReference type="EnsemblMetazoa" id="PPA41122.1"/>
    </source>
</evidence>
<sequence>MTPDKECGCPYLFGYSIFLSTLNRVSFLLPDSYIRLLLRMDVFNLPDVFLRMVMKRITMKDRLSLRLTCRSFEKLVAATHAGYFSNGYINIFKKSFSVRIGDTLLNDFTLNKNGMERLIYLRKLLFNGISIEQFEIDMDYILTLDYLRQFTHNMIIDQLSLVLKVDSEFEKSMQLISSFPKSKHTLSLGYAPDTAKILSLPPLAMLDMRHERNPLSNELFFHLLAVHKSLHLCKVHMTVHDIVETLLIISADFRARSLEICSDCSTIACWLNGFGVSKESEFSESFGQLEIREICEKQKFILLFLRMDFSALPDVFLRELMKAISIKDRLNLRLTCSNIENLVACTHAGHFAYGYIIHGLLESTFSVRIGNILLKDFELNEKGVNKFVFVRRQLFTGISIGQFEINVCYRGGNSMFIDSRTVINSTFEMDDYNLTLEYLLAITWGMTIDVLGLVLNYDSEFDKCMQLMAEFPRSEHTLSLGYALDTSKLLSLPPLTMLDLRCERNPIPNYLFFYLLVAHTSLYLHTVEMTIDDFVNTLQIVSSDSRLRSLQFSSDSFTISCWLNIFGITENSKAKEASGEFEILEIAKKQEIIRLRIRRCLINLLHFEWNGEQKRVHVYVTKIASQPN</sequence>
<reference evidence="1" key="2">
    <citation type="submission" date="2022-06" db="UniProtKB">
        <authorList>
            <consortium name="EnsemblMetazoa"/>
        </authorList>
    </citation>
    <scope>IDENTIFICATION</scope>
    <source>
        <strain evidence="1">PS312</strain>
    </source>
</reference>
<dbReference type="PROSITE" id="PS50181">
    <property type="entry name" value="FBOX"/>
    <property type="match status" value="2"/>
</dbReference>
<dbReference type="SMART" id="SM00256">
    <property type="entry name" value="FBOX"/>
    <property type="match status" value="2"/>
</dbReference>
<dbReference type="InterPro" id="IPR001810">
    <property type="entry name" value="F-box_dom"/>
</dbReference>
<dbReference type="Pfam" id="PF00646">
    <property type="entry name" value="F-box"/>
    <property type="match status" value="1"/>
</dbReference>
<accession>A0A8R1YV34</accession>
<evidence type="ECO:0000313" key="2">
    <source>
        <dbReference type="Proteomes" id="UP000005239"/>
    </source>
</evidence>
<gene>
    <name evidence="1" type="primary">WBGene00279491</name>
</gene>
<keyword evidence="2" id="KW-1185">Reference proteome</keyword>
<dbReference type="AlphaFoldDB" id="A0A2A6CLE8"/>
<accession>A0A2A6CLE8</accession>
<dbReference type="EnsemblMetazoa" id="PPA41122.1">
    <property type="protein sequence ID" value="PPA41122.1"/>
    <property type="gene ID" value="WBGene00279491"/>
</dbReference>